<gene>
    <name evidence="1" type="ORF">RirG_171870</name>
</gene>
<protein>
    <recommendedName>
        <fullName evidence="3">HCP-like protein</fullName>
    </recommendedName>
</protein>
<proteinExistence type="predicted"/>
<name>A0A015M3D2_RHIIW</name>
<dbReference type="PANTHER" id="PTHR45011">
    <property type="entry name" value="DAP3-BINDING CELL DEATH ENHANCER 1"/>
    <property type="match status" value="1"/>
</dbReference>
<dbReference type="Pfam" id="PF08238">
    <property type="entry name" value="Sel1"/>
    <property type="match status" value="2"/>
</dbReference>
<dbReference type="PANTHER" id="PTHR45011:SF1">
    <property type="entry name" value="DAP3-BINDING CELL DEATH ENHANCER 1"/>
    <property type="match status" value="1"/>
</dbReference>
<dbReference type="SUPFAM" id="SSF81901">
    <property type="entry name" value="HCP-like"/>
    <property type="match status" value="1"/>
</dbReference>
<evidence type="ECO:0000313" key="1">
    <source>
        <dbReference type="EMBL" id="EXX61363.1"/>
    </source>
</evidence>
<dbReference type="InterPro" id="IPR006597">
    <property type="entry name" value="Sel1-like"/>
</dbReference>
<dbReference type="SMART" id="SM00671">
    <property type="entry name" value="SEL1"/>
    <property type="match status" value="1"/>
</dbReference>
<dbReference type="Gene3D" id="1.25.40.10">
    <property type="entry name" value="Tetratricopeptide repeat domain"/>
    <property type="match status" value="1"/>
</dbReference>
<dbReference type="InterPro" id="IPR052748">
    <property type="entry name" value="ISR_Activator"/>
</dbReference>
<comment type="caution">
    <text evidence="1">The sequence shown here is derived from an EMBL/GenBank/DDBJ whole genome shotgun (WGS) entry which is preliminary data.</text>
</comment>
<dbReference type="InterPro" id="IPR011990">
    <property type="entry name" value="TPR-like_helical_dom_sf"/>
</dbReference>
<dbReference type="AlphaFoldDB" id="A0A015M3D2"/>
<organism evidence="1 2">
    <name type="scientific">Rhizophagus irregularis (strain DAOM 197198w)</name>
    <name type="common">Glomus intraradices</name>
    <dbReference type="NCBI Taxonomy" id="1432141"/>
    <lineage>
        <taxon>Eukaryota</taxon>
        <taxon>Fungi</taxon>
        <taxon>Fungi incertae sedis</taxon>
        <taxon>Mucoromycota</taxon>
        <taxon>Glomeromycotina</taxon>
        <taxon>Glomeromycetes</taxon>
        <taxon>Glomerales</taxon>
        <taxon>Glomeraceae</taxon>
        <taxon>Rhizophagus</taxon>
    </lineage>
</organism>
<evidence type="ECO:0000313" key="2">
    <source>
        <dbReference type="Proteomes" id="UP000022910"/>
    </source>
</evidence>
<keyword evidence="2" id="KW-1185">Reference proteome</keyword>
<dbReference type="EMBL" id="JEMT01025671">
    <property type="protein sequence ID" value="EXX61363.1"/>
    <property type="molecule type" value="Genomic_DNA"/>
</dbReference>
<dbReference type="HOGENOM" id="CLU_203409_0_0_1"/>
<reference evidence="1 2" key="1">
    <citation type="submission" date="2014-02" db="EMBL/GenBank/DDBJ databases">
        <title>Single nucleus genome sequencing reveals high similarity among nuclei of an endomycorrhizal fungus.</title>
        <authorList>
            <person name="Lin K."/>
            <person name="Geurts R."/>
            <person name="Zhang Z."/>
            <person name="Limpens E."/>
            <person name="Saunders D.G."/>
            <person name="Mu D."/>
            <person name="Pang E."/>
            <person name="Cao H."/>
            <person name="Cha H."/>
            <person name="Lin T."/>
            <person name="Zhou Q."/>
            <person name="Shang Y."/>
            <person name="Li Y."/>
            <person name="Ivanov S."/>
            <person name="Sharma T."/>
            <person name="Velzen R.V."/>
            <person name="Ruijter N.D."/>
            <person name="Aanen D.K."/>
            <person name="Win J."/>
            <person name="Kamoun S."/>
            <person name="Bisseling T."/>
            <person name="Huang S."/>
        </authorList>
    </citation>
    <scope>NUCLEOTIDE SEQUENCE [LARGE SCALE GENOMIC DNA]</scope>
    <source>
        <strain evidence="2">DAOM197198w</strain>
    </source>
</reference>
<evidence type="ECO:0008006" key="3">
    <source>
        <dbReference type="Google" id="ProtNLM"/>
    </source>
</evidence>
<accession>A0A015M3D2</accession>
<dbReference type="Proteomes" id="UP000022910">
    <property type="component" value="Unassembled WGS sequence"/>
</dbReference>
<sequence length="59" mass="6860">MAFYWFKKAAEKGHEGSMYDLALCYHNGEGTEKDLKMAFYLYQKAAEKGHKESMYDLAL</sequence>